<protein>
    <recommendedName>
        <fullName evidence="9">Gustatory receptor</fullName>
    </recommendedName>
</protein>
<keyword evidence="3 6" id="KW-0812">Transmembrane</keyword>
<feature type="transmembrane region" description="Helical" evidence="6">
    <location>
        <begin position="43"/>
        <end position="62"/>
    </location>
</feature>
<evidence type="ECO:0000256" key="2">
    <source>
        <dbReference type="ARBA" id="ARBA00022475"/>
    </source>
</evidence>
<dbReference type="OrthoDB" id="6370169at2759"/>
<feature type="transmembrane region" description="Helical" evidence="6">
    <location>
        <begin position="287"/>
        <end position="308"/>
    </location>
</feature>
<feature type="transmembrane region" description="Helical" evidence="6">
    <location>
        <begin position="158"/>
        <end position="179"/>
    </location>
</feature>
<evidence type="ECO:0008006" key="9">
    <source>
        <dbReference type="Google" id="ProtNLM"/>
    </source>
</evidence>
<evidence type="ECO:0000256" key="5">
    <source>
        <dbReference type="ARBA" id="ARBA00023136"/>
    </source>
</evidence>
<name>A0A3R7PPA1_PENVA</name>
<evidence type="ECO:0000313" key="7">
    <source>
        <dbReference type="EMBL" id="ROT72878.1"/>
    </source>
</evidence>
<comment type="caution">
    <text evidence="7">The sequence shown here is derived from an EMBL/GenBank/DDBJ whole genome shotgun (WGS) entry which is preliminary data.</text>
</comment>
<dbReference type="AlphaFoldDB" id="A0A3R7PPA1"/>
<sequence length="391" mass="43633">MVVEHSFRGSRQLRILFVAIALLGFFPYWCRKNICNPIFSMKLLLWDIFVQLFLICGNYLQTAKVFLSLVTQDVGGWAFGISLILAGTCQVVTPILVMLRSKRLVSMLRDLPAVLEEEREKGLNWEATDIAFLVLMACLVVFSAVYFSLVGTLVVAEIIYLIVYSVFVFLSMGCVIVLFRKLPRLLTQQVQRRVEDAVVACIEGSLDDSRAEGREEDLAPLHTLEQEVRKNLTKSSFAKIQTIVVVSLQLSNVRGKVVRSFFLSVTALITVCIGLAIAMSYASFRGFLVNGGTVLLFFVGLSLIYFFYNVGQSCNDQVNDAVETLQNLSCNFASADAKAQVYHVITCLQPLRKFDMCGWYTLDYPSLVTAASVVVTYLVILLQVGGLQLQN</sequence>
<keyword evidence="8" id="KW-1185">Reference proteome</keyword>
<proteinExistence type="predicted"/>
<accession>A0A3R7PPA1</accession>
<dbReference type="GO" id="GO:0050909">
    <property type="term" value="P:sensory perception of taste"/>
    <property type="evidence" value="ECO:0007669"/>
    <property type="project" value="InterPro"/>
</dbReference>
<organism evidence="7 8">
    <name type="scientific">Penaeus vannamei</name>
    <name type="common">Whiteleg shrimp</name>
    <name type="synonym">Litopenaeus vannamei</name>
    <dbReference type="NCBI Taxonomy" id="6689"/>
    <lineage>
        <taxon>Eukaryota</taxon>
        <taxon>Metazoa</taxon>
        <taxon>Ecdysozoa</taxon>
        <taxon>Arthropoda</taxon>
        <taxon>Crustacea</taxon>
        <taxon>Multicrustacea</taxon>
        <taxon>Malacostraca</taxon>
        <taxon>Eumalacostraca</taxon>
        <taxon>Eucarida</taxon>
        <taxon>Decapoda</taxon>
        <taxon>Dendrobranchiata</taxon>
        <taxon>Penaeoidea</taxon>
        <taxon>Penaeidae</taxon>
        <taxon>Penaeus</taxon>
    </lineage>
</organism>
<reference evidence="7 8" key="2">
    <citation type="submission" date="2019-01" db="EMBL/GenBank/DDBJ databases">
        <title>The decoding of complex shrimp genome reveals the adaptation for benthos swimmer, frequently molting mechanism and breeding impact on genome.</title>
        <authorList>
            <person name="Sun Y."/>
            <person name="Gao Y."/>
            <person name="Yu Y."/>
        </authorList>
    </citation>
    <scope>NUCLEOTIDE SEQUENCE [LARGE SCALE GENOMIC DNA]</scope>
    <source>
        <tissue evidence="7">Muscle</tissue>
    </source>
</reference>
<dbReference type="Pfam" id="PF08395">
    <property type="entry name" value="7tm_7"/>
    <property type="match status" value="1"/>
</dbReference>
<gene>
    <name evidence="7" type="ORF">C7M84_008713</name>
</gene>
<keyword evidence="4 6" id="KW-1133">Transmembrane helix</keyword>
<feature type="transmembrane region" description="Helical" evidence="6">
    <location>
        <begin position="12"/>
        <end position="31"/>
    </location>
</feature>
<feature type="transmembrane region" description="Helical" evidence="6">
    <location>
        <begin position="74"/>
        <end position="99"/>
    </location>
</feature>
<evidence type="ECO:0000256" key="1">
    <source>
        <dbReference type="ARBA" id="ARBA00004651"/>
    </source>
</evidence>
<keyword evidence="2" id="KW-1003">Cell membrane</keyword>
<evidence type="ECO:0000313" key="8">
    <source>
        <dbReference type="Proteomes" id="UP000283509"/>
    </source>
</evidence>
<dbReference type="EMBL" id="QCYY01002094">
    <property type="protein sequence ID" value="ROT72878.1"/>
    <property type="molecule type" value="Genomic_DNA"/>
</dbReference>
<dbReference type="InterPro" id="IPR013604">
    <property type="entry name" value="7TM_chemorcpt"/>
</dbReference>
<keyword evidence="5 6" id="KW-0472">Membrane</keyword>
<dbReference type="Proteomes" id="UP000283509">
    <property type="component" value="Unassembled WGS sequence"/>
</dbReference>
<dbReference type="GO" id="GO:0005886">
    <property type="term" value="C:plasma membrane"/>
    <property type="evidence" value="ECO:0007669"/>
    <property type="project" value="UniProtKB-SubCell"/>
</dbReference>
<evidence type="ECO:0000256" key="6">
    <source>
        <dbReference type="SAM" id="Phobius"/>
    </source>
</evidence>
<comment type="subcellular location">
    <subcellularLocation>
        <location evidence="1">Cell membrane</location>
        <topology evidence="1">Multi-pass membrane protein</topology>
    </subcellularLocation>
</comment>
<feature type="transmembrane region" description="Helical" evidence="6">
    <location>
        <begin position="130"/>
        <end position="152"/>
    </location>
</feature>
<evidence type="ECO:0000256" key="4">
    <source>
        <dbReference type="ARBA" id="ARBA00022989"/>
    </source>
</evidence>
<feature type="transmembrane region" description="Helical" evidence="6">
    <location>
        <begin position="362"/>
        <end position="384"/>
    </location>
</feature>
<reference evidence="7 8" key="1">
    <citation type="submission" date="2018-04" db="EMBL/GenBank/DDBJ databases">
        <authorList>
            <person name="Zhang X."/>
            <person name="Yuan J."/>
            <person name="Li F."/>
            <person name="Xiang J."/>
        </authorList>
    </citation>
    <scope>NUCLEOTIDE SEQUENCE [LARGE SCALE GENOMIC DNA]</scope>
    <source>
        <tissue evidence="7">Muscle</tissue>
    </source>
</reference>
<feature type="transmembrane region" description="Helical" evidence="6">
    <location>
        <begin position="261"/>
        <end position="281"/>
    </location>
</feature>
<evidence type="ECO:0000256" key="3">
    <source>
        <dbReference type="ARBA" id="ARBA00022692"/>
    </source>
</evidence>